<feature type="compositionally biased region" description="Low complexity" evidence="5">
    <location>
        <begin position="277"/>
        <end position="306"/>
    </location>
</feature>
<name>A0A4Y7IPR1_PAPSO</name>
<dbReference type="OMA" id="MATWFIS"/>
<organism evidence="8 9">
    <name type="scientific">Papaver somniferum</name>
    <name type="common">Opium poppy</name>
    <dbReference type="NCBI Taxonomy" id="3469"/>
    <lineage>
        <taxon>Eukaryota</taxon>
        <taxon>Viridiplantae</taxon>
        <taxon>Streptophyta</taxon>
        <taxon>Embryophyta</taxon>
        <taxon>Tracheophyta</taxon>
        <taxon>Spermatophyta</taxon>
        <taxon>Magnoliopsida</taxon>
        <taxon>Ranunculales</taxon>
        <taxon>Papaveraceae</taxon>
        <taxon>Papaveroideae</taxon>
        <taxon>Papaver</taxon>
    </lineage>
</organism>
<dbReference type="Pfam" id="PF23598">
    <property type="entry name" value="LRR_14"/>
    <property type="match status" value="1"/>
</dbReference>
<dbReference type="Gramene" id="RZC49455">
    <property type="protein sequence ID" value="RZC49455"/>
    <property type="gene ID" value="C5167_017875"/>
</dbReference>
<evidence type="ECO:0000256" key="1">
    <source>
        <dbReference type="ARBA" id="ARBA00022614"/>
    </source>
</evidence>
<dbReference type="InterPro" id="IPR052592">
    <property type="entry name" value="LRR-RLK"/>
</dbReference>
<evidence type="ECO:0000313" key="9">
    <source>
        <dbReference type="Proteomes" id="UP000316621"/>
    </source>
</evidence>
<feature type="transmembrane region" description="Helical" evidence="6">
    <location>
        <begin position="550"/>
        <end position="569"/>
    </location>
</feature>
<dbReference type="Pfam" id="PF00560">
    <property type="entry name" value="LRR_1"/>
    <property type="match status" value="4"/>
</dbReference>
<feature type="region of interest" description="Disordered" evidence="5">
    <location>
        <begin position="251"/>
        <end position="336"/>
    </location>
</feature>
<keyword evidence="6" id="KW-0472">Membrane</keyword>
<feature type="compositionally biased region" description="Polar residues" evidence="5">
    <location>
        <begin position="266"/>
        <end position="276"/>
    </location>
</feature>
<keyword evidence="6" id="KW-0812">Transmembrane</keyword>
<dbReference type="PROSITE" id="PS51257">
    <property type="entry name" value="PROKAR_LIPOPROTEIN"/>
    <property type="match status" value="1"/>
</dbReference>
<dbReference type="PROSITE" id="PS51450">
    <property type="entry name" value="LRR"/>
    <property type="match status" value="1"/>
</dbReference>
<dbReference type="FunFam" id="3.80.10.10:FF:000041">
    <property type="entry name" value="LRR receptor-like serine/threonine-protein kinase ERECTA"/>
    <property type="match status" value="1"/>
</dbReference>
<proteinExistence type="predicted"/>
<dbReference type="PANTHER" id="PTHR48054">
    <property type="entry name" value="RECEPTOR KINASE-LIKE PROTEIN XA21"/>
    <property type="match status" value="1"/>
</dbReference>
<feature type="compositionally biased region" description="Polar residues" evidence="5">
    <location>
        <begin position="322"/>
        <end position="336"/>
    </location>
</feature>
<keyword evidence="4" id="KW-0325">Glycoprotein</keyword>
<dbReference type="PRINTS" id="PR00019">
    <property type="entry name" value="LEURICHRPT"/>
</dbReference>
<dbReference type="Gene3D" id="3.80.10.10">
    <property type="entry name" value="Ribonuclease Inhibitor"/>
    <property type="match status" value="3"/>
</dbReference>
<keyword evidence="9" id="KW-1185">Reference proteome</keyword>
<evidence type="ECO:0000259" key="7">
    <source>
        <dbReference type="Pfam" id="PF23598"/>
    </source>
</evidence>
<evidence type="ECO:0000313" key="8">
    <source>
        <dbReference type="EMBL" id="RZC49455.1"/>
    </source>
</evidence>
<dbReference type="EMBL" id="CM010716">
    <property type="protein sequence ID" value="RZC49455.1"/>
    <property type="molecule type" value="Genomic_DNA"/>
</dbReference>
<evidence type="ECO:0000256" key="2">
    <source>
        <dbReference type="ARBA" id="ARBA00022729"/>
    </source>
</evidence>
<keyword evidence="1" id="KW-0433">Leucine-rich repeat</keyword>
<reference evidence="8 9" key="1">
    <citation type="journal article" date="2018" name="Science">
        <title>The opium poppy genome and morphinan production.</title>
        <authorList>
            <person name="Guo L."/>
            <person name="Winzer T."/>
            <person name="Yang X."/>
            <person name="Li Y."/>
            <person name="Ning Z."/>
            <person name="He Z."/>
            <person name="Teodor R."/>
            <person name="Lu Y."/>
            <person name="Bowser T.A."/>
            <person name="Graham I.A."/>
            <person name="Ye K."/>
        </authorList>
    </citation>
    <scope>NUCLEOTIDE SEQUENCE [LARGE SCALE GENOMIC DNA]</scope>
    <source>
        <strain evidence="9">cv. HN1</strain>
        <tissue evidence="8">Leaves</tissue>
    </source>
</reference>
<dbReference type="FunFam" id="3.80.10.10:FF:000515">
    <property type="entry name" value="Leucine-rich repeat receptor-like protein kinase"/>
    <property type="match status" value="1"/>
</dbReference>
<dbReference type="InterPro" id="IPR055414">
    <property type="entry name" value="LRR_R13L4/SHOC2-like"/>
</dbReference>
<dbReference type="AlphaFoldDB" id="A0A4Y7IPR1"/>
<accession>A0A4Y7IPR1</accession>
<dbReference type="Proteomes" id="UP000316621">
    <property type="component" value="Chromosome 2"/>
</dbReference>
<dbReference type="SMART" id="SM00369">
    <property type="entry name" value="LRR_TYP"/>
    <property type="match status" value="4"/>
</dbReference>
<keyword evidence="2" id="KW-0732">Signal</keyword>
<dbReference type="InterPro" id="IPR001611">
    <property type="entry name" value="Leu-rich_rpt"/>
</dbReference>
<dbReference type="InterPro" id="IPR003591">
    <property type="entry name" value="Leu-rich_rpt_typical-subtyp"/>
</dbReference>
<evidence type="ECO:0000256" key="6">
    <source>
        <dbReference type="SAM" id="Phobius"/>
    </source>
</evidence>
<evidence type="ECO:0000256" key="5">
    <source>
        <dbReference type="SAM" id="MobiDB-lite"/>
    </source>
</evidence>
<evidence type="ECO:0000256" key="4">
    <source>
        <dbReference type="ARBA" id="ARBA00023180"/>
    </source>
</evidence>
<dbReference type="STRING" id="3469.A0A4Y7IPR1"/>
<sequence length="614" mass="66747">MKQSLSGIPFSSWNITEIFYCHYTGIGCDSRGYVTDMDFSGWSVSGNFPGDVCSYLPELHSLRIVHTNINGSFPDGINNCTLLEELNMTSLYLTGTLPDFSPMKFLRILDLSYNLFSGVFPASVTNLTDLEVLNFNENGNFNPWQLTEEISRLSKLQVMILTACMLQGAIPKSIGNMLELVDLELSGNFLSGTIPSELGKLNKLQQLELFYNEYLSGEIPAELGNLTELIDLDLSVNQLTGKIPESIFNTSSPTPHLYTPPHRRLNTSPTVPTINFPTSSPTAPSTIPTTAYPTPSSTEPSTFQPKNPLPPPTSTIPSTKNHATSSGSLQNSAPTTSQQINLLPPLTSTVHSTAHHPRPSFPTTITLLLKEVIIKPRESLGASSEIIVLVLSENRLTGELPPDICKGGSVPKSISNAKDLKELFIQNNRIAGTLPPEISQAGNLVKVNLSNNIISGPIPTSLSSLKSLKVLDLSRNHLTGNIPESICELLPSSVNFSNNNLSGPVPLSLIRGGLAETLIGYPGLCVYGNTSVLNFPVCPQLFSSKRKQRYIWLILASVVVVIIGLALFIQRPFSKRKSTVLCQDELITPSHLQFWTCGSASDSKTTKSKSYTAS</sequence>
<evidence type="ECO:0000256" key="3">
    <source>
        <dbReference type="ARBA" id="ARBA00022737"/>
    </source>
</evidence>
<dbReference type="SUPFAM" id="SSF52058">
    <property type="entry name" value="L domain-like"/>
    <property type="match status" value="2"/>
</dbReference>
<gene>
    <name evidence="8" type="ORF">C5167_017875</name>
</gene>
<dbReference type="PANTHER" id="PTHR48054:SF47">
    <property type="entry name" value="OS06G0179800 PROTEIN"/>
    <property type="match status" value="1"/>
</dbReference>
<keyword evidence="3" id="KW-0677">Repeat</keyword>
<protein>
    <recommendedName>
        <fullName evidence="7">Disease resistance R13L4/SHOC-2-like LRR domain-containing protein</fullName>
    </recommendedName>
</protein>
<dbReference type="InterPro" id="IPR032675">
    <property type="entry name" value="LRR_dom_sf"/>
</dbReference>
<keyword evidence="6" id="KW-1133">Transmembrane helix</keyword>
<feature type="domain" description="Disease resistance R13L4/SHOC-2-like LRR" evidence="7">
    <location>
        <begin position="96"/>
        <end position="241"/>
    </location>
</feature>